<feature type="region of interest" description="Disordered" evidence="6">
    <location>
        <begin position="1692"/>
        <end position="1721"/>
    </location>
</feature>
<evidence type="ECO:0000313" key="8">
    <source>
        <dbReference type="EMBL" id="KAJ8567523.1"/>
    </source>
</evidence>
<dbReference type="Pfam" id="PF03813">
    <property type="entry name" value="Nrap"/>
    <property type="match status" value="1"/>
</dbReference>
<dbReference type="Gene3D" id="1.10.1410.10">
    <property type="match status" value="1"/>
</dbReference>
<dbReference type="InterPro" id="IPR001180">
    <property type="entry name" value="CNH_dom"/>
</dbReference>
<dbReference type="GO" id="GO:0016192">
    <property type="term" value="P:vesicle-mediated transport"/>
    <property type="evidence" value="ECO:0007669"/>
    <property type="project" value="InterPro"/>
</dbReference>
<dbReference type="GO" id="GO:0034456">
    <property type="term" value="C:UTP-C complex"/>
    <property type="evidence" value="ECO:0007669"/>
    <property type="project" value="TreeGrafter"/>
</dbReference>
<dbReference type="InterPro" id="IPR035369">
    <property type="entry name" value="Nrap_D4"/>
</dbReference>
<feature type="compositionally biased region" description="Polar residues" evidence="6">
    <location>
        <begin position="1699"/>
        <end position="1708"/>
    </location>
</feature>
<name>A0A9Q1RM95_9SOLA</name>
<dbReference type="EMBL" id="JAJAGQ010000003">
    <property type="protein sequence ID" value="KAJ8567523.1"/>
    <property type="molecule type" value="Genomic_DNA"/>
</dbReference>
<evidence type="ECO:0000256" key="3">
    <source>
        <dbReference type="ARBA" id="ARBA00022884"/>
    </source>
</evidence>
<keyword evidence="4" id="KW-0539">Nucleus</keyword>
<evidence type="ECO:0000313" key="9">
    <source>
        <dbReference type="Proteomes" id="UP001152561"/>
    </source>
</evidence>
<feature type="repeat" description="CHCR" evidence="5">
    <location>
        <begin position="1494"/>
        <end position="1666"/>
    </location>
</feature>
<dbReference type="InterPro" id="IPR035368">
    <property type="entry name" value="Nrap_D3"/>
</dbReference>
<keyword evidence="3" id="KW-0694">RNA-binding</keyword>
<dbReference type="PANTHER" id="PTHR17972:SF0">
    <property type="entry name" value="NUCLEOLAR PROTEIN 6"/>
    <property type="match status" value="1"/>
</dbReference>
<sequence>MASELMKLKVMELLKELQLEYSPETTATVDKVVSNIKEAINKIPEDQVKADLAPGFVRDINADKMEFTFKKPKSLEIGGSYSIQCATKHDLNVDLFLHLPKECFYEKDYLNYRYHAKRFLYLCKIKKQLTKSPLIKAVRWSSFQNEARKPILLIYPVVKLIGNTEFVVRIIPTAKSLFNATKLRLERNNIHTLKQGDVLQATPRYNNSILEDLFLEDNAKFVKRTFSGWKELGEALILLKVWARQRSSIYAHDCLNGFLISIILAFLATKPGSHHLNSSMNTMQIFRVAVDFIATSKTWDKGLFIQPQHEKNASNKDMQLFPVVICNSFEDFNLAFRLSHNGFQELRNEAALAVNCINKCGDGGFDELFITKIDFPARYDYCVRLNLRANSEVSSLGFCLDDEFWRSQEHKVHSLMDQGLRDRSKSVRVIWRNTSSECNFEEGLSELGNEPLLIGISVNSAEAAFKMTVIGPSPEERDKALEFRKFWGEKASLRQFRDSRIAEVAVWEHEEWQRHLIIKDIVEHVLTRHLSIPKEKIVPIVDQLDFCLLHRDVDPISFSKSLLVAHEELSKRLLQLNDIPLKVSTVQPLDSACRLTSVFPPMPHPLAHEKGADIKLRKPVSTCINPVEVMIQLEGSGNWPMDEIVIEKTKTAFLLRIAESLQNNWGMMFTATENDVDVLMSGYAFRLKISHERALGLVTGQSNNSRQQWSLSADRKLLLRHQHASKINALRSHYPIYGPIVRLAKRWVSAHLFSTVLTEEAVELLVSNLFLRPLPFEPPFSRITGFLRFLRLLSEYDWAFSPLIVDFDGEFSTEEKNKINENFMRSREEHEKDIQNLSPAMFLATKYDISSETWTRSSPTTAELRRLVAYSTSSANLLTKLILQDGYDSYGWKCLLRTPLSNYDAVVLIHKDKLPYPQHLLFPSELEQERCVVRGSATKTFHPFFSPGDFKVNSGELKSKLMVNFDPVRCFIADIERGFPDEVKVWYDAVGGDALGLTLGKASSKKRKPDDSTESKDLLNMLKTMGGRGFVEVKEFGVPDTVKSISWYGEKICLGIRREYMILNTTNGVLSEVLPSGRIAAPLVVSLPSGELLLGKDNIGVLIDQNGKLIQEGRVCWSEAPAIVVIQKPYAIGLLPRHVEIRSLRVPYPLIQTVVLQNVLRLVRSNNAVIVALDNSVFGLFPVPLGVQIVQLTASGNFEEALALCKLLPPEDSSLRSAKEQSIHIRYTHFLFENGNYEEAMEHFLASQVEITYVLALYPSIIVPKSSSIPEPQKFADVADAPNFSRGSSGLSDDLDSTPLNALESDEMDIESKKMNHNTLMALIKYLQKKRYTVIEKATAEGTEEVVSDVVGDNFISYKTGRPKKPTKGRIHAPITSIARDMAAMLNTALLQALLLTGQSSAATDFLKALNYCDVKICEEFLQKRSHNSMHHEALKLLHQLVEESKSEKIPIELSTKFKPDMIIEYLKPLCATDPMLVLEFSLPVLESCPMQTIELFLSGNIPADLVNSYLKQHAPNMQATYLELMLAMNENSISRNLQNEMVQIYLSEVLDLYAELNSQQKWDEKTCSPTRKKLLSALESISGYNPEVLLKRLPPDALYEERAILLGKMTQHELALSIYVHKLHVPELALSYCDRVYDSGLQQHSAKSYGNIYLTLLQIYLNPTKATKNFEKKITNLVSSQGPGIPKKIAEIEGAENTRFSPSGTDSGRSDRDTEDAAEEGGTIMLDEVLDLLSRRWDRIHGAQALKLLPKDTKLQNLLPFLGPLLRKSSEAYRNFSVIKSLRESENLQVKDELYNQRKAVLKITSDSMCSLCNKKIGTSVFAVYPNALSFKLPSIPESRTLLRSGVFA</sequence>
<dbReference type="Pfam" id="PF00780">
    <property type="entry name" value="CNH"/>
    <property type="match status" value="1"/>
</dbReference>
<dbReference type="GO" id="GO:0003723">
    <property type="term" value="F:RNA binding"/>
    <property type="evidence" value="ECO:0007669"/>
    <property type="project" value="UniProtKB-KW"/>
</dbReference>
<organism evidence="8 9">
    <name type="scientific">Anisodus acutangulus</name>
    <dbReference type="NCBI Taxonomy" id="402998"/>
    <lineage>
        <taxon>Eukaryota</taxon>
        <taxon>Viridiplantae</taxon>
        <taxon>Streptophyta</taxon>
        <taxon>Embryophyta</taxon>
        <taxon>Tracheophyta</taxon>
        <taxon>Spermatophyta</taxon>
        <taxon>Magnoliopsida</taxon>
        <taxon>eudicotyledons</taxon>
        <taxon>Gunneridae</taxon>
        <taxon>Pentapetalae</taxon>
        <taxon>asterids</taxon>
        <taxon>lamiids</taxon>
        <taxon>Solanales</taxon>
        <taxon>Solanaceae</taxon>
        <taxon>Solanoideae</taxon>
        <taxon>Hyoscyameae</taxon>
        <taxon>Anisodus</taxon>
    </lineage>
</organism>
<dbReference type="Proteomes" id="UP001152561">
    <property type="component" value="Unassembled WGS sequence"/>
</dbReference>
<dbReference type="Pfam" id="PF17405">
    <property type="entry name" value="Nrap_D4"/>
    <property type="match status" value="1"/>
</dbReference>
<dbReference type="OrthoDB" id="10251401at2759"/>
<comment type="similarity">
    <text evidence="2">Belongs to the NRAP family.</text>
</comment>
<dbReference type="GO" id="GO:0006886">
    <property type="term" value="P:intracellular protein transport"/>
    <property type="evidence" value="ECO:0007669"/>
    <property type="project" value="UniProtKB-UniRule"/>
</dbReference>
<dbReference type="Pfam" id="PF17407">
    <property type="entry name" value="Nrap_D6"/>
    <property type="match status" value="1"/>
</dbReference>
<evidence type="ECO:0000256" key="1">
    <source>
        <dbReference type="ARBA" id="ARBA00004604"/>
    </source>
</evidence>
<gene>
    <name evidence="8" type="ORF">K7X08_019731</name>
</gene>
<feature type="domain" description="CNH" evidence="7">
    <location>
        <begin position="845"/>
        <end position="1169"/>
    </location>
</feature>
<dbReference type="PROSITE" id="PS50219">
    <property type="entry name" value="CNH"/>
    <property type="match status" value="1"/>
</dbReference>
<dbReference type="InterPro" id="IPR019452">
    <property type="entry name" value="VPS39/TGF_beta_rcpt-assoc_1"/>
</dbReference>
<dbReference type="Pfam" id="PF17403">
    <property type="entry name" value="Nrap_D2"/>
    <property type="match status" value="1"/>
</dbReference>
<reference evidence="9" key="1">
    <citation type="journal article" date="2023" name="Proc. Natl. Acad. Sci. U.S.A.">
        <title>Genomic and structural basis for evolution of tropane alkaloid biosynthesis.</title>
        <authorList>
            <person name="Wanga Y.-J."/>
            <person name="Taina T."/>
            <person name="Yua J.-Y."/>
            <person name="Lia J."/>
            <person name="Xua B."/>
            <person name="Chenc J."/>
            <person name="D'Auriad J.C."/>
            <person name="Huanga J.-P."/>
            <person name="Huanga S.-X."/>
        </authorList>
    </citation>
    <scope>NUCLEOTIDE SEQUENCE [LARGE SCALE GENOMIC DNA]</scope>
    <source>
        <strain evidence="9">cv. KIB-2019</strain>
    </source>
</reference>
<dbReference type="GO" id="GO:0006364">
    <property type="term" value="P:rRNA processing"/>
    <property type="evidence" value="ECO:0007669"/>
    <property type="project" value="TreeGrafter"/>
</dbReference>
<dbReference type="Pfam" id="PF17406">
    <property type="entry name" value="Nrap_D5"/>
    <property type="match status" value="1"/>
</dbReference>
<dbReference type="InterPro" id="IPR035370">
    <property type="entry name" value="Nrap_D5"/>
</dbReference>
<dbReference type="Pfam" id="PF10367">
    <property type="entry name" value="zf-Vps39_C"/>
    <property type="match status" value="1"/>
</dbReference>
<dbReference type="InterPro" id="IPR035371">
    <property type="entry name" value="Nrap_D6"/>
</dbReference>
<proteinExistence type="inferred from homology"/>
<comment type="caution">
    <text evidence="8">The sequence shown here is derived from an EMBL/GenBank/DDBJ whole genome shotgun (WGS) entry which is preliminary data.</text>
</comment>
<dbReference type="PROSITE" id="PS50236">
    <property type="entry name" value="CHCR"/>
    <property type="match status" value="1"/>
</dbReference>
<evidence type="ECO:0000256" key="6">
    <source>
        <dbReference type="SAM" id="MobiDB-lite"/>
    </source>
</evidence>
<dbReference type="InterPro" id="IPR005554">
    <property type="entry name" value="NOL6/Upt22"/>
</dbReference>
<dbReference type="Pfam" id="PF17404">
    <property type="entry name" value="Nrap_D3"/>
    <property type="match status" value="1"/>
</dbReference>
<protein>
    <recommendedName>
        <fullName evidence="7">CNH domain-containing protein</fullName>
    </recommendedName>
</protein>
<dbReference type="PANTHER" id="PTHR17972">
    <property type="entry name" value="NUCLEOLAR RNA-ASSOCIATED PROTEIN"/>
    <property type="match status" value="1"/>
</dbReference>
<accession>A0A9Q1RM95</accession>
<dbReference type="Pfam" id="PF10366">
    <property type="entry name" value="Vps39_1"/>
    <property type="match status" value="1"/>
</dbReference>
<dbReference type="InterPro" id="IPR000547">
    <property type="entry name" value="Clathrin_H-chain/VPS_repeat"/>
</dbReference>
<evidence type="ECO:0000256" key="2">
    <source>
        <dbReference type="ARBA" id="ARBA00006674"/>
    </source>
</evidence>
<dbReference type="GO" id="GO:0032040">
    <property type="term" value="C:small-subunit processome"/>
    <property type="evidence" value="ECO:0007669"/>
    <property type="project" value="TreeGrafter"/>
</dbReference>
<dbReference type="InterPro" id="IPR035082">
    <property type="entry name" value="Nrap_D1"/>
</dbReference>
<dbReference type="InterPro" id="IPR019453">
    <property type="entry name" value="VPS39/TGFA1_Znf"/>
</dbReference>
<dbReference type="InterPro" id="IPR035367">
    <property type="entry name" value="Nrap_D2"/>
</dbReference>
<comment type="subcellular location">
    <subcellularLocation>
        <location evidence="1">Nucleus</location>
        <location evidence="1">Nucleolus</location>
    </subcellularLocation>
</comment>
<dbReference type="GO" id="GO:0032545">
    <property type="term" value="C:CURI complex"/>
    <property type="evidence" value="ECO:0007669"/>
    <property type="project" value="TreeGrafter"/>
</dbReference>
<evidence type="ECO:0000256" key="5">
    <source>
        <dbReference type="PROSITE-ProRule" id="PRU01006"/>
    </source>
</evidence>
<evidence type="ECO:0000259" key="7">
    <source>
        <dbReference type="PROSITE" id="PS50219"/>
    </source>
</evidence>
<dbReference type="GO" id="GO:0006409">
    <property type="term" value="P:tRNA export from nucleus"/>
    <property type="evidence" value="ECO:0007669"/>
    <property type="project" value="TreeGrafter"/>
</dbReference>
<evidence type="ECO:0000256" key="4">
    <source>
        <dbReference type="ARBA" id="ARBA00023242"/>
    </source>
</evidence>
<keyword evidence="9" id="KW-1185">Reference proteome</keyword>